<dbReference type="SUPFAM" id="SSF56935">
    <property type="entry name" value="Porins"/>
    <property type="match status" value="1"/>
</dbReference>
<dbReference type="GO" id="GO:0006826">
    <property type="term" value="P:iron ion transport"/>
    <property type="evidence" value="ECO:0007669"/>
    <property type="project" value="UniProtKB-KW"/>
</dbReference>
<dbReference type="EMBL" id="FWXR01000005">
    <property type="protein sequence ID" value="SMC63138.1"/>
    <property type="molecule type" value="Genomic_DNA"/>
</dbReference>
<dbReference type="PANTHER" id="PTHR32552">
    <property type="entry name" value="FERRICHROME IRON RECEPTOR-RELATED"/>
    <property type="match status" value="1"/>
</dbReference>
<keyword evidence="19" id="KW-1185">Reference proteome</keyword>
<evidence type="ECO:0000259" key="17">
    <source>
        <dbReference type="Pfam" id="PF07715"/>
    </source>
</evidence>
<dbReference type="InterPro" id="IPR039426">
    <property type="entry name" value="TonB-dep_rcpt-like"/>
</dbReference>
<dbReference type="Gene3D" id="2.170.130.10">
    <property type="entry name" value="TonB-dependent receptor, plug domain"/>
    <property type="match status" value="1"/>
</dbReference>
<gene>
    <name evidence="18" type="ORF">SAMN06297251_10524</name>
</gene>
<evidence type="ECO:0000256" key="3">
    <source>
        <dbReference type="ARBA" id="ARBA00022452"/>
    </source>
</evidence>
<dbReference type="Gene3D" id="2.40.170.20">
    <property type="entry name" value="TonB-dependent receptor, beta-barrel domain"/>
    <property type="match status" value="1"/>
</dbReference>
<evidence type="ECO:0000313" key="18">
    <source>
        <dbReference type="EMBL" id="SMC63138.1"/>
    </source>
</evidence>
<dbReference type="GO" id="GO:0009279">
    <property type="term" value="C:cell outer membrane"/>
    <property type="evidence" value="ECO:0007669"/>
    <property type="project" value="UniProtKB-SubCell"/>
</dbReference>
<name>A0A1W2ASF8_9HYPH</name>
<evidence type="ECO:0000256" key="2">
    <source>
        <dbReference type="ARBA" id="ARBA00022448"/>
    </source>
</evidence>
<organism evidence="18 19">
    <name type="scientific">Fulvimarina manganoxydans</name>
    <dbReference type="NCBI Taxonomy" id="937218"/>
    <lineage>
        <taxon>Bacteria</taxon>
        <taxon>Pseudomonadati</taxon>
        <taxon>Pseudomonadota</taxon>
        <taxon>Alphaproteobacteria</taxon>
        <taxon>Hyphomicrobiales</taxon>
        <taxon>Aurantimonadaceae</taxon>
        <taxon>Fulvimarina</taxon>
    </lineage>
</organism>
<dbReference type="InterPro" id="IPR010916">
    <property type="entry name" value="TonB_box_CS"/>
</dbReference>
<keyword evidence="11 12" id="KW-0998">Cell outer membrane</keyword>
<keyword evidence="9 13" id="KW-0798">TonB box</keyword>
<dbReference type="PROSITE" id="PS52016">
    <property type="entry name" value="TONB_DEPENDENT_REC_3"/>
    <property type="match status" value="1"/>
</dbReference>
<dbReference type="Proteomes" id="UP000192656">
    <property type="component" value="Unassembled WGS sequence"/>
</dbReference>
<evidence type="ECO:0000256" key="13">
    <source>
        <dbReference type="PROSITE-ProRule" id="PRU10143"/>
    </source>
</evidence>
<feature type="domain" description="TonB-dependent receptor plug" evidence="17">
    <location>
        <begin position="48"/>
        <end position="165"/>
    </location>
</feature>
<keyword evidence="4" id="KW-0410">Iron transport</keyword>
<dbReference type="OrthoDB" id="9760333at2"/>
<evidence type="ECO:0000256" key="4">
    <source>
        <dbReference type="ARBA" id="ARBA00022496"/>
    </source>
</evidence>
<dbReference type="InterPro" id="IPR012910">
    <property type="entry name" value="Plug_dom"/>
</dbReference>
<protein>
    <submittedName>
        <fullName evidence="18">Outer membrane receptor proteins, mostly Fe transport</fullName>
    </submittedName>
</protein>
<evidence type="ECO:0000256" key="8">
    <source>
        <dbReference type="ARBA" id="ARBA00023065"/>
    </source>
</evidence>
<accession>A0A1W2ASF8</accession>
<evidence type="ECO:0000256" key="6">
    <source>
        <dbReference type="ARBA" id="ARBA00022729"/>
    </source>
</evidence>
<keyword evidence="3 12" id="KW-1134">Transmembrane beta strand</keyword>
<evidence type="ECO:0000256" key="12">
    <source>
        <dbReference type="PROSITE-ProRule" id="PRU01360"/>
    </source>
</evidence>
<feature type="chain" id="PRO_5012370879" evidence="15">
    <location>
        <begin position="29"/>
        <end position="700"/>
    </location>
</feature>
<evidence type="ECO:0000256" key="14">
    <source>
        <dbReference type="RuleBase" id="RU003357"/>
    </source>
</evidence>
<dbReference type="Pfam" id="PF07715">
    <property type="entry name" value="Plug"/>
    <property type="match status" value="1"/>
</dbReference>
<evidence type="ECO:0000256" key="11">
    <source>
        <dbReference type="ARBA" id="ARBA00023237"/>
    </source>
</evidence>
<dbReference type="InterPro" id="IPR000531">
    <property type="entry name" value="Beta-barrel_TonB"/>
</dbReference>
<keyword evidence="18" id="KW-0675">Receptor</keyword>
<sequence length="700" mass="77053">MSNGLRARLLIGASLGVIGALAPLSASGQEVIDLDTVIVTGENFERSLKTTASSVTVLGEDEIDARVDAASVDEIIAGVPNVVIPADYGQGSAPTIRGQDSEGPNSGANAFFGGTTPRATVSLDGHNLSYYELVYSSTPIWDVDSIEVFRGPQTISQGANSIAGAIVINTKDPVFERQAAAQVEYGSLETRRASIMLNSPLLEDLAGRVAIDYYARDNFIDYTNPAFASAGDQDLETRNARAKLLWQPAEIPGLEAKLTYQYVGSDRPTWEAATEPFDERDSDTLTNPIWDQKTHTVIGDLTYDFGNDLVFTNQIQYSDLETDRLSAPFNSGSAEIESQDFSNEARLTFGTEESVWSGVGGIYYRNTDETDTLYLSDRSSRPTYVSRFEDKRDSLGVFGELNYRFLERWVLTGGLRYQRDALQREGFAELAGRVGSVLTPVDYDDSFDAFLPKISLAYDVTDTVTVGGLISRGYNPGGVTLNLVTNTFAPYEKETAWNYELFTRAKFLDDTLSVNANLFYTDLHDAQRYLVSDVDRFFAQTVNADKAHSYGLELGAEYKPLDVLTLNGSIGLLKTEIDEISDPAAVSLKGKEFGRAPDYTLAFGARWDILDNLSLSGDVRHTDGYFSDDVNDEDAFIDSFTVANARVQFRPREEVELFGYVKNIFDEEGPTFLRYSRTILGYEGPVVPPREFGGGLKVSF</sequence>
<keyword evidence="2 12" id="KW-0813">Transport</keyword>
<feature type="domain" description="TonB-dependent receptor-like beta-barrel" evidence="16">
    <location>
        <begin position="263"/>
        <end position="664"/>
    </location>
</feature>
<comment type="similarity">
    <text evidence="12 14">Belongs to the TonB-dependent receptor family.</text>
</comment>
<proteinExistence type="inferred from homology"/>
<evidence type="ECO:0000256" key="1">
    <source>
        <dbReference type="ARBA" id="ARBA00004571"/>
    </source>
</evidence>
<dbReference type="CDD" id="cd01347">
    <property type="entry name" value="ligand_gated_channel"/>
    <property type="match status" value="1"/>
</dbReference>
<keyword evidence="6 15" id="KW-0732">Signal</keyword>
<reference evidence="18 19" key="1">
    <citation type="submission" date="2017-04" db="EMBL/GenBank/DDBJ databases">
        <authorList>
            <person name="Afonso C.L."/>
            <person name="Miller P.J."/>
            <person name="Scott M.A."/>
            <person name="Spackman E."/>
            <person name="Goraichik I."/>
            <person name="Dimitrov K.M."/>
            <person name="Suarez D.L."/>
            <person name="Swayne D.E."/>
        </authorList>
    </citation>
    <scope>NUCLEOTIDE SEQUENCE [LARGE SCALE GENOMIC DNA]</scope>
    <source>
        <strain evidence="18 19">CGMCC 1.10972</strain>
    </source>
</reference>
<keyword evidence="7" id="KW-0408">Iron</keyword>
<keyword evidence="10 12" id="KW-0472">Membrane</keyword>
<feature type="signal peptide" evidence="15">
    <location>
        <begin position="1"/>
        <end position="28"/>
    </location>
</feature>
<keyword evidence="8" id="KW-0406">Ion transport</keyword>
<keyword evidence="5 12" id="KW-0812">Transmembrane</keyword>
<dbReference type="InterPro" id="IPR036942">
    <property type="entry name" value="Beta-barrel_TonB_sf"/>
</dbReference>
<evidence type="ECO:0000256" key="5">
    <source>
        <dbReference type="ARBA" id="ARBA00022692"/>
    </source>
</evidence>
<comment type="subcellular location">
    <subcellularLocation>
        <location evidence="1 12">Cell outer membrane</location>
        <topology evidence="1 12">Multi-pass membrane protein</topology>
    </subcellularLocation>
</comment>
<dbReference type="STRING" id="937218.SAMN06297251_10524"/>
<evidence type="ECO:0000259" key="16">
    <source>
        <dbReference type="Pfam" id="PF00593"/>
    </source>
</evidence>
<evidence type="ECO:0000256" key="7">
    <source>
        <dbReference type="ARBA" id="ARBA00023004"/>
    </source>
</evidence>
<dbReference type="InterPro" id="IPR037066">
    <property type="entry name" value="Plug_dom_sf"/>
</dbReference>
<evidence type="ECO:0000256" key="15">
    <source>
        <dbReference type="SAM" id="SignalP"/>
    </source>
</evidence>
<dbReference type="PANTHER" id="PTHR32552:SF81">
    <property type="entry name" value="TONB-DEPENDENT OUTER MEMBRANE RECEPTOR"/>
    <property type="match status" value="1"/>
</dbReference>
<evidence type="ECO:0000313" key="19">
    <source>
        <dbReference type="Proteomes" id="UP000192656"/>
    </source>
</evidence>
<evidence type="ECO:0000256" key="9">
    <source>
        <dbReference type="ARBA" id="ARBA00023077"/>
    </source>
</evidence>
<dbReference type="AlphaFoldDB" id="A0A1W2ASF8"/>
<dbReference type="PROSITE" id="PS00430">
    <property type="entry name" value="TONB_DEPENDENT_REC_1"/>
    <property type="match status" value="1"/>
</dbReference>
<dbReference type="Pfam" id="PF00593">
    <property type="entry name" value="TonB_dep_Rec_b-barrel"/>
    <property type="match status" value="1"/>
</dbReference>
<evidence type="ECO:0000256" key="10">
    <source>
        <dbReference type="ARBA" id="ARBA00023136"/>
    </source>
</evidence>
<feature type="short sequence motif" description="TonB box" evidence="13">
    <location>
        <begin position="36"/>
        <end position="42"/>
    </location>
</feature>